<feature type="domain" description="Haem-binding uptake Tiki superfamily ChaN" evidence="2">
    <location>
        <begin position="76"/>
        <end position="281"/>
    </location>
</feature>
<evidence type="ECO:0000313" key="4">
    <source>
        <dbReference type="Proteomes" id="UP001159428"/>
    </source>
</evidence>
<evidence type="ECO:0000259" key="2">
    <source>
        <dbReference type="Pfam" id="PF04187"/>
    </source>
</evidence>
<comment type="caution">
    <text evidence="3">The sequence shown here is derived from an EMBL/GenBank/DDBJ whole genome shotgun (WGS) entry which is preliminary data.</text>
</comment>
<reference evidence="3 4" key="1">
    <citation type="submission" date="2022-05" db="EMBL/GenBank/DDBJ databases">
        <authorList>
            <consortium name="Genoscope - CEA"/>
            <person name="William W."/>
        </authorList>
    </citation>
    <scope>NUCLEOTIDE SEQUENCE [LARGE SCALE GENOMIC DNA]</scope>
</reference>
<keyword evidence="1" id="KW-1133">Transmembrane helix</keyword>
<keyword evidence="1" id="KW-0812">Transmembrane</keyword>
<dbReference type="SUPFAM" id="SSF159501">
    <property type="entry name" value="EreA/ChaN-like"/>
    <property type="match status" value="1"/>
</dbReference>
<protein>
    <recommendedName>
        <fullName evidence="2">Haem-binding uptake Tiki superfamily ChaN domain-containing protein</fullName>
    </recommendedName>
</protein>
<dbReference type="Pfam" id="PF04187">
    <property type="entry name" value="Cofac_haem_bdg"/>
    <property type="match status" value="1"/>
</dbReference>
<keyword evidence="4" id="KW-1185">Reference proteome</keyword>
<dbReference type="Proteomes" id="UP001159428">
    <property type="component" value="Unassembled WGS sequence"/>
</dbReference>
<evidence type="ECO:0000313" key="3">
    <source>
        <dbReference type="EMBL" id="CAH3111000.1"/>
    </source>
</evidence>
<dbReference type="Gene3D" id="3.40.50.11550">
    <property type="match status" value="1"/>
</dbReference>
<feature type="transmembrane region" description="Helical" evidence="1">
    <location>
        <begin position="60"/>
        <end position="79"/>
    </location>
</feature>
<dbReference type="AlphaFoldDB" id="A0AAU9WDL2"/>
<name>A0AAU9WDL2_9CNID</name>
<gene>
    <name evidence="3" type="ORF">PMEA_00003910</name>
</gene>
<dbReference type="EMBL" id="CALNXJ010000012">
    <property type="protein sequence ID" value="CAH3111000.1"/>
    <property type="molecule type" value="Genomic_DNA"/>
</dbReference>
<evidence type="ECO:0000256" key="1">
    <source>
        <dbReference type="SAM" id="Phobius"/>
    </source>
</evidence>
<dbReference type="CDD" id="cd14727">
    <property type="entry name" value="ChanN-like"/>
    <property type="match status" value="1"/>
</dbReference>
<sequence length="312" mass="35112">QAGWTNLNSSLRGNLRKLSKSLRFVSARRPGSKLTFDNVMSEAKNATIGVLVFTVCNSKGCVYCAISLILLYLVAVLFGEQHHQPSILKAQLCVLERMVSQSIEQSHGAFPVTVVLEMFNLQQQPLLDAYQANEISLEELRNEYNGTEGFSMEHYGYILEVSKSLGAKLVAGFVPKPFCRMIVEEGKTRALEKIEQTGGPPREFYVDGSEDHYRYFQGLISGNLDQVVDKYRRIFPAQVLRDSSFAYTIMDIVQKSEGHTRILGICGSGHLDFKYGIPERISPEIPTYVLTSRTLDDPVEHNVADCIYQYSY</sequence>
<organism evidence="3 4">
    <name type="scientific">Pocillopora meandrina</name>
    <dbReference type="NCBI Taxonomy" id="46732"/>
    <lineage>
        <taxon>Eukaryota</taxon>
        <taxon>Metazoa</taxon>
        <taxon>Cnidaria</taxon>
        <taxon>Anthozoa</taxon>
        <taxon>Hexacorallia</taxon>
        <taxon>Scleractinia</taxon>
        <taxon>Astrocoeniina</taxon>
        <taxon>Pocilloporidae</taxon>
        <taxon>Pocillopora</taxon>
    </lineage>
</organism>
<dbReference type="InterPro" id="IPR007314">
    <property type="entry name" value="Cofac_haem-bd_dom"/>
</dbReference>
<feature type="non-terminal residue" evidence="3">
    <location>
        <position position="1"/>
    </location>
</feature>
<accession>A0AAU9WDL2</accession>
<proteinExistence type="predicted"/>
<keyword evidence="1" id="KW-0472">Membrane</keyword>